<dbReference type="EMBL" id="BAABBE010000080">
    <property type="protein sequence ID" value="GAA3689408.1"/>
    <property type="molecule type" value="Genomic_DNA"/>
</dbReference>
<organism evidence="4 5">
    <name type="scientific">Lentzea roselyniae</name>
    <dbReference type="NCBI Taxonomy" id="531940"/>
    <lineage>
        <taxon>Bacteria</taxon>
        <taxon>Bacillati</taxon>
        <taxon>Actinomycetota</taxon>
        <taxon>Actinomycetes</taxon>
        <taxon>Pseudonocardiales</taxon>
        <taxon>Pseudonocardiaceae</taxon>
        <taxon>Lentzea</taxon>
    </lineage>
</organism>
<keyword evidence="1" id="KW-1133">Transmembrane helix</keyword>
<dbReference type="InterPro" id="IPR002559">
    <property type="entry name" value="Transposase_11"/>
</dbReference>
<evidence type="ECO:0000313" key="4">
    <source>
        <dbReference type="EMBL" id="GAA3689408.1"/>
    </source>
</evidence>
<feature type="transmembrane region" description="Helical" evidence="1">
    <location>
        <begin position="41"/>
        <end position="64"/>
    </location>
</feature>
<reference evidence="5" key="1">
    <citation type="journal article" date="2019" name="Int. J. Syst. Evol. Microbiol.">
        <title>The Global Catalogue of Microorganisms (GCM) 10K type strain sequencing project: providing services to taxonomists for standard genome sequencing and annotation.</title>
        <authorList>
            <consortium name="The Broad Institute Genomics Platform"/>
            <consortium name="The Broad Institute Genome Sequencing Center for Infectious Disease"/>
            <person name="Wu L."/>
            <person name="Ma J."/>
        </authorList>
    </citation>
    <scope>NUCLEOTIDE SEQUENCE [LARGE SCALE GENOMIC DNA]</scope>
    <source>
        <strain evidence="5">JCM 17494</strain>
    </source>
</reference>
<dbReference type="PANTHER" id="PTHR30007">
    <property type="entry name" value="PHP DOMAIN PROTEIN"/>
    <property type="match status" value="1"/>
</dbReference>
<dbReference type="InterPro" id="IPR025161">
    <property type="entry name" value="IS402-like_dom"/>
</dbReference>
<dbReference type="Proteomes" id="UP001500711">
    <property type="component" value="Unassembled WGS sequence"/>
</dbReference>
<evidence type="ECO:0000313" key="5">
    <source>
        <dbReference type="Proteomes" id="UP001500711"/>
    </source>
</evidence>
<keyword evidence="1" id="KW-0812">Transmembrane</keyword>
<feature type="domain" description="Insertion element IS402-like" evidence="3">
    <location>
        <begin position="10"/>
        <end position="53"/>
    </location>
</feature>
<gene>
    <name evidence="4" type="ORF">GCM10022267_90190</name>
</gene>
<feature type="domain" description="Transposase IS4-like" evidence="2">
    <location>
        <begin position="127"/>
        <end position="259"/>
    </location>
</feature>
<comment type="caution">
    <text evidence="4">The sequence shown here is derived from an EMBL/GenBank/DDBJ whole genome shotgun (WGS) entry which is preliminary data.</text>
</comment>
<name>A0ABP7CFB2_9PSEU</name>
<accession>A0ABP7CFB2</accession>
<evidence type="ECO:0000256" key="1">
    <source>
        <dbReference type="SAM" id="Phobius"/>
    </source>
</evidence>
<sequence>MARRRPWEVEDELWELIEPLLPKVERRFRYPGRKRLDDRKALCGILFVLYTGIGVGILAAGAGVRVGHDVLAAAVGLGRGGGVAAAARAAAGELAVGGDVGLVAGGGGFLVGQGGEGRPKTGPSPIDRARTGSKHHLITDGGGVPLAVTLTGANRNDVTHLIPLLDAIPLVRGRRGHPRHRPDRMYADRAYDKYREQVRTKGIRPLIARRGVDHGSGLGVHRWVVEQTLALLHWIRRLRIRWEIRDDIHEALLSLACSIICGRRLQRHQSFR</sequence>
<keyword evidence="5" id="KW-1185">Reference proteome</keyword>
<proteinExistence type="predicted"/>
<dbReference type="Pfam" id="PF13340">
    <property type="entry name" value="DUF4096"/>
    <property type="match status" value="1"/>
</dbReference>
<evidence type="ECO:0000259" key="2">
    <source>
        <dbReference type="Pfam" id="PF01609"/>
    </source>
</evidence>
<protein>
    <submittedName>
        <fullName evidence="4">IS5 family transposase</fullName>
    </submittedName>
</protein>
<evidence type="ECO:0000259" key="3">
    <source>
        <dbReference type="Pfam" id="PF13340"/>
    </source>
</evidence>
<dbReference type="PANTHER" id="PTHR30007:SF1">
    <property type="entry name" value="BLR1914 PROTEIN"/>
    <property type="match status" value="1"/>
</dbReference>
<dbReference type="Pfam" id="PF01609">
    <property type="entry name" value="DDE_Tnp_1"/>
    <property type="match status" value="1"/>
</dbReference>
<keyword evidence="1" id="KW-0472">Membrane</keyword>